<evidence type="ECO:0000256" key="2">
    <source>
        <dbReference type="ARBA" id="ARBA00049244"/>
    </source>
</evidence>
<dbReference type="PANTHER" id="PTHR30231:SF37">
    <property type="entry name" value="EXODEOXYRIBONUCLEASE 10"/>
    <property type="match status" value="1"/>
</dbReference>
<protein>
    <recommendedName>
        <fullName evidence="1">DNA-directed DNA polymerase</fullName>
        <ecNumber evidence="1">2.7.7.7</ecNumber>
    </recommendedName>
</protein>
<dbReference type="PANTHER" id="PTHR30231">
    <property type="entry name" value="DNA POLYMERASE III SUBUNIT EPSILON"/>
    <property type="match status" value="1"/>
</dbReference>
<dbReference type="SMART" id="SM00479">
    <property type="entry name" value="EXOIII"/>
    <property type="match status" value="1"/>
</dbReference>
<dbReference type="InterPro" id="IPR037135">
    <property type="entry name" value="DUF1653-like_dom_sf"/>
</dbReference>
<proteinExistence type="predicted"/>
<dbReference type="Pfam" id="PF00929">
    <property type="entry name" value="RNase_T"/>
    <property type="match status" value="1"/>
</dbReference>
<name>A0ABY9REI3_9BURK</name>
<dbReference type="Gene3D" id="2.30.30.320">
    <property type="entry name" value="DUF1653-like domain"/>
    <property type="match status" value="1"/>
</dbReference>
<sequence>MFRKPLVVLDFETSGMSPEHGGRVTEVAAIRIEGDQLTERFVSLVNADVTIPSFITQLTGITQAMVDQAPSVDEVIPKLIEFIGEDYLVAHNASFDEKFLFAEAQLCQQLPRHRGTICSVKLARRLRPGFESYSLGPLALRLGIKFSGRAHRAEADAEVTAHLMLNLGQHLIRSHSLQNAQIDAIDPELLVQVTRLKATKVPTYIASWCTESVVAAATLHNSNTGKNKVQIAEPKEQGKQFMNHHDHSKHEPVNVPAPKPIRFRHYKGGIYELVGEATQESDLSPVIVYRSHDGSMWTRPRAVFFEMLNIDGRQVQRFTQIEE</sequence>
<dbReference type="EMBL" id="CP133720">
    <property type="protein sequence ID" value="WMW79074.1"/>
    <property type="molecule type" value="Genomic_DNA"/>
</dbReference>
<organism evidence="4 5">
    <name type="scientific">Undibacterium cyanobacteriorum</name>
    <dbReference type="NCBI Taxonomy" id="3073561"/>
    <lineage>
        <taxon>Bacteria</taxon>
        <taxon>Pseudomonadati</taxon>
        <taxon>Pseudomonadota</taxon>
        <taxon>Betaproteobacteria</taxon>
        <taxon>Burkholderiales</taxon>
        <taxon>Oxalobacteraceae</taxon>
        <taxon>Undibacterium</taxon>
    </lineage>
</organism>
<dbReference type="RefSeq" id="WP_309480575.1">
    <property type="nucleotide sequence ID" value="NZ_CP133720.1"/>
</dbReference>
<dbReference type="InterPro" id="IPR036397">
    <property type="entry name" value="RNaseH_sf"/>
</dbReference>
<evidence type="ECO:0000256" key="1">
    <source>
        <dbReference type="ARBA" id="ARBA00012417"/>
    </source>
</evidence>
<accession>A0ABY9REI3</accession>
<dbReference type="EC" id="2.7.7.7" evidence="1"/>
<keyword evidence="5" id="KW-1185">Reference proteome</keyword>
<dbReference type="SUPFAM" id="SSF53098">
    <property type="entry name" value="Ribonuclease H-like"/>
    <property type="match status" value="1"/>
</dbReference>
<dbReference type="InterPro" id="IPR013520">
    <property type="entry name" value="Ribonucl_H"/>
</dbReference>
<gene>
    <name evidence="4" type="ORF">RF679_10415</name>
</gene>
<evidence type="ECO:0000313" key="4">
    <source>
        <dbReference type="EMBL" id="WMW79074.1"/>
    </source>
</evidence>
<comment type="catalytic activity">
    <reaction evidence="2">
        <text>DNA(n) + a 2'-deoxyribonucleoside 5'-triphosphate = DNA(n+1) + diphosphate</text>
        <dbReference type="Rhea" id="RHEA:22508"/>
        <dbReference type="Rhea" id="RHEA-COMP:17339"/>
        <dbReference type="Rhea" id="RHEA-COMP:17340"/>
        <dbReference type="ChEBI" id="CHEBI:33019"/>
        <dbReference type="ChEBI" id="CHEBI:61560"/>
        <dbReference type="ChEBI" id="CHEBI:173112"/>
        <dbReference type="EC" id="2.7.7.7"/>
    </reaction>
</comment>
<dbReference type="Pfam" id="PF07866">
    <property type="entry name" value="DUF1653"/>
    <property type="match status" value="1"/>
</dbReference>
<dbReference type="Gene3D" id="3.30.420.10">
    <property type="entry name" value="Ribonuclease H-like superfamily/Ribonuclease H"/>
    <property type="match status" value="1"/>
</dbReference>
<dbReference type="NCBIfam" id="TIGR00573">
    <property type="entry name" value="dnaq"/>
    <property type="match status" value="1"/>
</dbReference>
<dbReference type="InterPro" id="IPR006054">
    <property type="entry name" value="DnaQ"/>
</dbReference>
<reference evidence="4" key="1">
    <citation type="submission" date="2023-09" db="EMBL/GenBank/DDBJ databases">
        <title>Undibacterium sp. 20NA77.5 isolated from freshwater.</title>
        <authorList>
            <person name="Le V."/>
            <person name="Ko S.-R."/>
            <person name="Ahn C.-Y."/>
            <person name="Oh H.-M."/>
        </authorList>
    </citation>
    <scope>NUCLEOTIDE SEQUENCE</scope>
    <source>
        <strain evidence="4">20NA77.5</strain>
    </source>
</reference>
<feature type="domain" description="Exonuclease" evidence="3">
    <location>
        <begin position="5"/>
        <end position="173"/>
    </location>
</feature>
<dbReference type="Proteomes" id="UP001181355">
    <property type="component" value="Chromosome"/>
</dbReference>
<dbReference type="CDD" id="cd06127">
    <property type="entry name" value="DEDDh"/>
    <property type="match status" value="1"/>
</dbReference>
<dbReference type="InterPro" id="IPR023387">
    <property type="entry name" value="DUF1653-like_dom"/>
</dbReference>
<dbReference type="InterPro" id="IPR012337">
    <property type="entry name" value="RNaseH-like_sf"/>
</dbReference>
<evidence type="ECO:0000313" key="5">
    <source>
        <dbReference type="Proteomes" id="UP001181355"/>
    </source>
</evidence>
<evidence type="ECO:0000259" key="3">
    <source>
        <dbReference type="SMART" id="SM00479"/>
    </source>
</evidence>